<accession>A0A6G3XH54</accession>
<comment type="subcellular location">
    <subcellularLocation>
        <location evidence="1">Cell membrane</location>
        <topology evidence="1">Multi-pass membrane protein</topology>
    </subcellularLocation>
</comment>
<dbReference type="InterPro" id="IPR052031">
    <property type="entry name" value="Membrane_Transporter-Flippase"/>
</dbReference>
<dbReference type="AlphaFoldDB" id="A0A6G3XH54"/>
<sequence length="115" mass="12216">TMIYILTVGGGLNSVFVPQLVRAMKDDEDGGEAFANRLLTLVMVALGAIVAIAVFAAPTLIHMLSPTIANDVAANSVAVTFARYCLPTIFFMGVHVVMGQILNARGKFGAMMWTP</sequence>
<dbReference type="GO" id="GO:0009252">
    <property type="term" value="P:peptidoglycan biosynthetic process"/>
    <property type="evidence" value="ECO:0007669"/>
    <property type="project" value="UniProtKB-KW"/>
</dbReference>
<dbReference type="EMBL" id="JAAGMN010006589">
    <property type="protein sequence ID" value="NEE17129.1"/>
    <property type="molecule type" value="Genomic_DNA"/>
</dbReference>
<evidence type="ECO:0000256" key="4">
    <source>
        <dbReference type="ARBA" id="ARBA00022692"/>
    </source>
</evidence>
<keyword evidence="3" id="KW-1003">Cell membrane</keyword>
<dbReference type="PANTHER" id="PTHR43549">
    <property type="entry name" value="MULTIDRUG RESISTANCE PROTEIN YPNP-RELATED"/>
    <property type="match status" value="1"/>
</dbReference>
<dbReference type="GO" id="GO:0005886">
    <property type="term" value="C:plasma membrane"/>
    <property type="evidence" value="ECO:0007669"/>
    <property type="project" value="UniProtKB-SubCell"/>
</dbReference>
<evidence type="ECO:0000256" key="2">
    <source>
        <dbReference type="ARBA" id="ARBA00022448"/>
    </source>
</evidence>
<keyword evidence="6" id="KW-0573">Peptidoglycan synthesis</keyword>
<keyword evidence="4 9" id="KW-0812">Transmembrane</keyword>
<evidence type="ECO:0000256" key="9">
    <source>
        <dbReference type="SAM" id="Phobius"/>
    </source>
</evidence>
<proteinExistence type="predicted"/>
<evidence type="ECO:0000256" key="5">
    <source>
        <dbReference type="ARBA" id="ARBA00022960"/>
    </source>
</evidence>
<evidence type="ECO:0000256" key="7">
    <source>
        <dbReference type="ARBA" id="ARBA00022989"/>
    </source>
</evidence>
<dbReference type="GO" id="GO:0008360">
    <property type="term" value="P:regulation of cell shape"/>
    <property type="evidence" value="ECO:0007669"/>
    <property type="project" value="UniProtKB-KW"/>
</dbReference>
<feature type="non-terminal residue" evidence="10">
    <location>
        <position position="1"/>
    </location>
</feature>
<feature type="transmembrane region" description="Helical" evidence="9">
    <location>
        <begin position="38"/>
        <end position="61"/>
    </location>
</feature>
<organism evidence="10">
    <name type="scientific">Streptomyces sp. SID7499</name>
    <dbReference type="NCBI Taxonomy" id="2706086"/>
    <lineage>
        <taxon>Bacteria</taxon>
        <taxon>Bacillati</taxon>
        <taxon>Actinomycetota</taxon>
        <taxon>Actinomycetes</taxon>
        <taxon>Kitasatosporales</taxon>
        <taxon>Streptomycetaceae</taxon>
        <taxon>Streptomyces</taxon>
    </lineage>
</organism>
<comment type="caution">
    <text evidence="10">The sequence shown here is derived from an EMBL/GenBank/DDBJ whole genome shotgun (WGS) entry which is preliminary data.</text>
</comment>
<feature type="non-terminal residue" evidence="10">
    <location>
        <position position="115"/>
    </location>
</feature>
<keyword evidence="7 9" id="KW-1133">Transmembrane helix</keyword>
<keyword evidence="2" id="KW-0813">Transport</keyword>
<evidence type="ECO:0000256" key="6">
    <source>
        <dbReference type="ARBA" id="ARBA00022984"/>
    </source>
</evidence>
<dbReference type="PANTHER" id="PTHR43549:SF3">
    <property type="entry name" value="MULTIDRUG RESISTANCE PROTEIN YPNP-RELATED"/>
    <property type="match status" value="1"/>
</dbReference>
<name>A0A6G3XH54_9ACTN</name>
<evidence type="ECO:0000256" key="1">
    <source>
        <dbReference type="ARBA" id="ARBA00004651"/>
    </source>
</evidence>
<keyword evidence="8 9" id="KW-0472">Membrane</keyword>
<keyword evidence="5" id="KW-0133">Cell shape</keyword>
<reference evidence="10" key="1">
    <citation type="submission" date="2020-01" db="EMBL/GenBank/DDBJ databases">
        <title>Insect and environment-associated Actinomycetes.</title>
        <authorList>
            <person name="Currrie C."/>
            <person name="Chevrette M."/>
            <person name="Carlson C."/>
            <person name="Stubbendieck R."/>
            <person name="Wendt-Pienkowski E."/>
        </authorList>
    </citation>
    <scope>NUCLEOTIDE SEQUENCE</scope>
    <source>
        <strain evidence="10">SID7499</strain>
    </source>
</reference>
<protein>
    <submittedName>
        <fullName evidence="10">Murein biosynthesis integral membrane protein MurJ</fullName>
    </submittedName>
</protein>
<dbReference type="InterPro" id="IPR004268">
    <property type="entry name" value="MurJ"/>
</dbReference>
<dbReference type="Pfam" id="PF03023">
    <property type="entry name" value="MurJ"/>
    <property type="match status" value="1"/>
</dbReference>
<evidence type="ECO:0000256" key="8">
    <source>
        <dbReference type="ARBA" id="ARBA00023136"/>
    </source>
</evidence>
<feature type="transmembrane region" description="Helical" evidence="9">
    <location>
        <begin position="81"/>
        <end position="102"/>
    </location>
</feature>
<evidence type="ECO:0000256" key="3">
    <source>
        <dbReference type="ARBA" id="ARBA00022475"/>
    </source>
</evidence>
<evidence type="ECO:0000313" key="10">
    <source>
        <dbReference type="EMBL" id="NEE17129.1"/>
    </source>
</evidence>
<gene>
    <name evidence="10" type="ORF">G3M58_63010</name>
</gene>